<accession>A0ABT4FP46</accession>
<evidence type="ECO:0000313" key="2">
    <source>
        <dbReference type="Proteomes" id="UP001209276"/>
    </source>
</evidence>
<dbReference type="RefSeq" id="WP_244194408.1">
    <property type="nucleotide sequence ID" value="NZ_CABMNB010000047.1"/>
</dbReference>
<organism evidence="1 2">
    <name type="scientific">Paenibacillus thiaminolyticus</name>
    <name type="common">Bacillus thiaminolyticus</name>
    <dbReference type="NCBI Taxonomy" id="49283"/>
    <lineage>
        <taxon>Bacteria</taxon>
        <taxon>Bacillati</taxon>
        <taxon>Bacillota</taxon>
        <taxon>Bacilli</taxon>
        <taxon>Bacillales</taxon>
        <taxon>Paenibacillaceae</taxon>
        <taxon>Paenibacillus</taxon>
    </lineage>
</organism>
<dbReference type="EMBL" id="JAMDMM010000005">
    <property type="protein sequence ID" value="MCY9605933.1"/>
    <property type="molecule type" value="Genomic_DNA"/>
</dbReference>
<protein>
    <submittedName>
        <fullName evidence="1">DUF4183 domain-containing protein</fullName>
    </submittedName>
</protein>
<proteinExistence type="predicted"/>
<comment type="caution">
    <text evidence="1">The sequence shown here is derived from an EMBL/GenBank/DDBJ whole genome shotgun (WGS) entry which is preliminary data.</text>
</comment>
<dbReference type="GeneID" id="77000186"/>
<dbReference type="Proteomes" id="UP001209276">
    <property type="component" value="Unassembled WGS sequence"/>
</dbReference>
<sequence>MLQPLNAYTVTEGLLQIDGIPEQGVPITLQLIRIILQPEL</sequence>
<gene>
    <name evidence="1" type="ORF">M5W83_01910</name>
</gene>
<reference evidence="1 2" key="1">
    <citation type="submission" date="2022-05" db="EMBL/GenBank/DDBJ databases">
        <title>Genome Sequencing of Bee-Associated Microbes.</title>
        <authorList>
            <person name="Dunlap C."/>
        </authorList>
    </citation>
    <scope>NUCLEOTIDE SEQUENCE [LARGE SCALE GENOMIC DNA]</scope>
    <source>
        <strain evidence="1 2">NRRL B-14613</strain>
    </source>
</reference>
<keyword evidence="2" id="KW-1185">Reference proteome</keyword>
<name>A0ABT4FP46_PANTH</name>
<evidence type="ECO:0000313" key="1">
    <source>
        <dbReference type="EMBL" id="MCY9605933.1"/>
    </source>
</evidence>